<comment type="caution">
    <text evidence="10">The sequence shown here is derived from an EMBL/GenBank/DDBJ whole genome shotgun (WGS) entry which is preliminary data.</text>
</comment>
<evidence type="ECO:0000256" key="4">
    <source>
        <dbReference type="ARBA" id="ARBA00023172"/>
    </source>
</evidence>
<accession>A0ABD3PNE1</accession>
<keyword evidence="11" id="KW-1185">Reference proteome</keyword>
<keyword evidence="6 7" id="KW-0539">Nucleus</keyword>
<organism evidence="10 11">
    <name type="scientific">Cyclotella cryptica</name>
    <dbReference type="NCBI Taxonomy" id="29204"/>
    <lineage>
        <taxon>Eukaryota</taxon>
        <taxon>Sar</taxon>
        <taxon>Stramenopiles</taxon>
        <taxon>Ochrophyta</taxon>
        <taxon>Bacillariophyta</taxon>
        <taxon>Coscinodiscophyceae</taxon>
        <taxon>Thalassiosirophycidae</taxon>
        <taxon>Stephanodiscales</taxon>
        <taxon>Stephanodiscaceae</taxon>
        <taxon>Cyclotella</taxon>
    </lineage>
</organism>
<evidence type="ECO:0000256" key="3">
    <source>
        <dbReference type="ARBA" id="ARBA00022763"/>
    </source>
</evidence>
<dbReference type="PANTHER" id="PTHR16140:SF0">
    <property type="entry name" value="NON-STRUCTURAL MAINTENANCE OF CHROMOSOMES ELEMENT 4"/>
    <property type="match status" value="1"/>
</dbReference>
<evidence type="ECO:0000256" key="7">
    <source>
        <dbReference type="RuleBase" id="RU365071"/>
    </source>
</evidence>
<name>A0ABD3PNE1_9STRA</name>
<sequence length="495" mass="56403">MHSIDLLQEIMMASAKRTAWNDDEDAEHQSEQDIVIVSQETTNKQHHDPEEVNAIEGRRKKKKIKVMSDSGQTIAERQVLRQELRQLHGEILSGVAGLGEEGTSAFDNMRQRNNNLWERVRYNREAVLESMNVELIADFAARQTESIIKVPRYDANRLVQMLVKKATVRTTSGATHFGWKGLGVQAGICFNSLPSHVSFLYGPLDAECQAKVSRKAGSRKKRTLAEESDEEEQPLDVDQTTKKKSDGNELSAVESHMKTMYQILIKRSKEEEEGAKLREKDYVAKLWEELEDCEVSEKVHRIEQKTRQYKKEAPKVNAIRNLFNPQSFTQTVENIFHFSFLVKESKAAIEVRSAEQAQEFGLDGPGPVIMPLIQYEEVKPPTKQAIVSLTMKDWRDMCTAFNVEESDVPHRGKRIRGELKKAGTSTTFKSEESTRPTFENQILSDCETGEKCKALKLNETGVTLCVKPLNSKRRKKTPQRTQFNPNDVIDLCFDD</sequence>
<dbReference type="EMBL" id="JABMIG020000140">
    <property type="protein sequence ID" value="KAL3789500.1"/>
    <property type="molecule type" value="Genomic_DNA"/>
</dbReference>
<dbReference type="Proteomes" id="UP001516023">
    <property type="component" value="Unassembled WGS sequence"/>
</dbReference>
<comment type="similarity">
    <text evidence="2 7">Belongs to the NSE4 family.</text>
</comment>
<keyword evidence="5 7" id="KW-0234">DNA repair</keyword>
<gene>
    <name evidence="10" type="ORF">HJC23_009736</name>
</gene>
<evidence type="ECO:0000313" key="11">
    <source>
        <dbReference type="Proteomes" id="UP001516023"/>
    </source>
</evidence>
<comment type="subcellular location">
    <subcellularLocation>
        <location evidence="1 7">Nucleus</location>
    </subcellularLocation>
</comment>
<dbReference type="InterPro" id="IPR027786">
    <property type="entry name" value="Nse4/EID"/>
</dbReference>
<evidence type="ECO:0000256" key="8">
    <source>
        <dbReference type="SAM" id="MobiDB-lite"/>
    </source>
</evidence>
<dbReference type="GO" id="GO:0006310">
    <property type="term" value="P:DNA recombination"/>
    <property type="evidence" value="ECO:0007669"/>
    <property type="project" value="UniProtKB-UniRule"/>
</dbReference>
<dbReference type="GO" id="GO:0005634">
    <property type="term" value="C:nucleus"/>
    <property type="evidence" value="ECO:0007669"/>
    <property type="project" value="UniProtKB-SubCell"/>
</dbReference>
<keyword evidence="4 7" id="KW-0233">DNA recombination</keyword>
<evidence type="ECO:0000313" key="10">
    <source>
        <dbReference type="EMBL" id="KAL3789500.1"/>
    </source>
</evidence>
<protein>
    <recommendedName>
        <fullName evidence="7">Non-structural maintenance of chromosomes element 4</fullName>
    </recommendedName>
</protein>
<evidence type="ECO:0000256" key="1">
    <source>
        <dbReference type="ARBA" id="ARBA00004123"/>
    </source>
</evidence>
<keyword evidence="3 7" id="KW-0227">DNA damage</keyword>
<dbReference type="AlphaFoldDB" id="A0ABD3PNE1"/>
<comment type="function">
    <text evidence="7">Component of the SMC5-SMC6 complex, that promotes sister chromatid alignment after DNA damage and facilitates double-stranded DNA breaks (DSBs) repair via homologous recombination between sister chromatids.</text>
</comment>
<evidence type="ECO:0000259" key="9">
    <source>
        <dbReference type="Pfam" id="PF08743"/>
    </source>
</evidence>
<evidence type="ECO:0000256" key="6">
    <source>
        <dbReference type="ARBA" id="ARBA00023242"/>
    </source>
</evidence>
<reference evidence="10 11" key="1">
    <citation type="journal article" date="2020" name="G3 (Bethesda)">
        <title>Improved Reference Genome for Cyclotella cryptica CCMP332, a Model for Cell Wall Morphogenesis, Salinity Adaptation, and Lipid Production in Diatoms (Bacillariophyta).</title>
        <authorList>
            <person name="Roberts W.R."/>
            <person name="Downey K.M."/>
            <person name="Ruck E.C."/>
            <person name="Traller J.C."/>
            <person name="Alverson A.J."/>
        </authorList>
    </citation>
    <scope>NUCLEOTIDE SEQUENCE [LARGE SCALE GENOMIC DNA]</scope>
    <source>
        <strain evidence="10 11">CCMP332</strain>
    </source>
</reference>
<dbReference type="GO" id="GO:0030915">
    <property type="term" value="C:Smc5-Smc6 complex"/>
    <property type="evidence" value="ECO:0007669"/>
    <property type="project" value="UniProtKB-UniRule"/>
</dbReference>
<comment type="subunit">
    <text evidence="7">Component of the SMC5-SMC6 complex.</text>
</comment>
<evidence type="ECO:0000256" key="5">
    <source>
        <dbReference type="ARBA" id="ARBA00023204"/>
    </source>
</evidence>
<feature type="domain" description="Non-structural maintenance of chromosome element 4 C-terminal" evidence="9">
    <location>
        <begin position="316"/>
        <end position="406"/>
    </location>
</feature>
<dbReference type="GO" id="GO:0006281">
    <property type="term" value="P:DNA repair"/>
    <property type="evidence" value="ECO:0007669"/>
    <property type="project" value="UniProtKB-UniRule"/>
</dbReference>
<dbReference type="Pfam" id="PF08743">
    <property type="entry name" value="Nse4_C"/>
    <property type="match status" value="1"/>
</dbReference>
<feature type="region of interest" description="Disordered" evidence="8">
    <location>
        <begin position="215"/>
        <end position="251"/>
    </location>
</feature>
<dbReference type="InterPro" id="IPR014854">
    <property type="entry name" value="Nse4_C"/>
</dbReference>
<proteinExistence type="inferred from homology"/>
<dbReference type="PANTHER" id="PTHR16140">
    <property type="entry name" value="NON-STRUCTURAL MAINTENANCE OF CHROMOSOMES ELEMENT 4"/>
    <property type="match status" value="1"/>
</dbReference>
<feature type="compositionally biased region" description="Acidic residues" evidence="8">
    <location>
        <begin position="226"/>
        <end position="235"/>
    </location>
</feature>
<evidence type="ECO:0000256" key="2">
    <source>
        <dbReference type="ARBA" id="ARBA00008997"/>
    </source>
</evidence>
<feature type="region of interest" description="Disordered" evidence="8">
    <location>
        <begin position="39"/>
        <end position="68"/>
    </location>
</feature>